<keyword evidence="10 14" id="KW-0030">Aminoacyl-tRNA synthetase</keyword>
<evidence type="ECO:0000256" key="9">
    <source>
        <dbReference type="ARBA" id="ARBA00022917"/>
    </source>
</evidence>
<dbReference type="CDD" id="cd07962">
    <property type="entry name" value="Anticodon_Ia_Val"/>
    <property type="match status" value="1"/>
</dbReference>
<keyword evidence="15" id="KW-0175">Coiled coil</keyword>
<evidence type="ECO:0000256" key="15">
    <source>
        <dbReference type="SAM" id="Coils"/>
    </source>
</evidence>
<dbReference type="GO" id="GO:0005524">
    <property type="term" value="F:ATP binding"/>
    <property type="evidence" value="ECO:0007669"/>
    <property type="project" value="UniProtKB-KW"/>
</dbReference>
<evidence type="ECO:0000256" key="8">
    <source>
        <dbReference type="ARBA" id="ARBA00022840"/>
    </source>
</evidence>
<dbReference type="InterPro" id="IPR013155">
    <property type="entry name" value="M/V/L/I-tRNA-synth_anticd-bd"/>
</dbReference>
<dbReference type="GO" id="GO:0005829">
    <property type="term" value="C:cytosol"/>
    <property type="evidence" value="ECO:0007669"/>
    <property type="project" value="TreeGrafter"/>
</dbReference>
<evidence type="ECO:0000259" key="16">
    <source>
        <dbReference type="Pfam" id="PF00133"/>
    </source>
</evidence>
<dbReference type="Pfam" id="PF08264">
    <property type="entry name" value="Anticodon_1"/>
    <property type="match status" value="1"/>
</dbReference>
<feature type="domain" description="Methionyl/Valyl/Leucyl/Isoleucyl-tRNA synthetase anticodon-binding" evidence="17">
    <location>
        <begin position="702"/>
        <end position="847"/>
    </location>
</feature>
<dbReference type="PROSITE" id="PS00178">
    <property type="entry name" value="AA_TRNA_LIGASE_I"/>
    <property type="match status" value="1"/>
</dbReference>
<evidence type="ECO:0000256" key="6">
    <source>
        <dbReference type="ARBA" id="ARBA00022598"/>
    </source>
</evidence>
<dbReference type="InterPro" id="IPR033705">
    <property type="entry name" value="Anticodon_Ia_Val"/>
</dbReference>
<feature type="coiled-coil region" evidence="15">
    <location>
        <begin position="920"/>
        <end position="982"/>
    </location>
</feature>
<organism evidence="19 20">
    <name type="scientific">Strigomonas culicis</name>
    <dbReference type="NCBI Taxonomy" id="28005"/>
    <lineage>
        <taxon>Eukaryota</taxon>
        <taxon>Discoba</taxon>
        <taxon>Euglenozoa</taxon>
        <taxon>Kinetoplastea</taxon>
        <taxon>Metakinetoplastina</taxon>
        <taxon>Trypanosomatida</taxon>
        <taxon>Trypanosomatidae</taxon>
        <taxon>Strigomonadinae</taxon>
        <taxon>Strigomonas</taxon>
    </lineage>
</organism>
<dbReference type="PANTHER" id="PTHR11946">
    <property type="entry name" value="VALYL-TRNA SYNTHETASES"/>
    <property type="match status" value="1"/>
</dbReference>
<dbReference type="FunFam" id="3.40.50.620:FF:000078">
    <property type="entry name" value="Valine--tRNA ligase, mitochondrial"/>
    <property type="match status" value="1"/>
</dbReference>
<dbReference type="InterPro" id="IPR014729">
    <property type="entry name" value="Rossmann-like_a/b/a_fold"/>
</dbReference>
<keyword evidence="8 14" id="KW-0067">ATP-binding</keyword>
<dbReference type="FunFam" id="3.90.740.10:FF:000005">
    <property type="entry name" value="Valine--tRNA ligase, mitochondrial"/>
    <property type="match status" value="1"/>
</dbReference>
<comment type="caution">
    <text evidence="19">The sequence shown here is derived from an EMBL/GenBank/DDBJ whole genome shotgun (WGS) entry which is preliminary data.</text>
</comment>
<dbReference type="FunFam" id="1.10.730.10:FF:000009">
    <property type="entry name" value="Valine--tRNA ligase, mitochondrial"/>
    <property type="match status" value="1"/>
</dbReference>
<dbReference type="InterPro" id="IPR002300">
    <property type="entry name" value="aa-tRNA-synth_Ia"/>
</dbReference>
<evidence type="ECO:0000256" key="14">
    <source>
        <dbReference type="RuleBase" id="RU363035"/>
    </source>
</evidence>
<dbReference type="Gene3D" id="1.10.730.10">
    <property type="entry name" value="Isoleucyl-tRNA Synthetase, Domain 1"/>
    <property type="match status" value="1"/>
</dbReference>
<keyword evidence="5" id="KW-0963">Cytoplasm</keyword>
<dbReference type="HAMAP" id="MF_02004">
    <property type="entry name" value="Val_tRNA_synth_type1"/>
    <property type="match status" value="1"/>
</dbReference>
<comment type="catalytic activity">
    <reaction evidence="13">
        <text>tRNA(Val) + L-valine + ATP = L-valyl-tRNA(Val) + AMP + diphosphate</text>
        <dbReference type="Rhea" id="RHEA:10704"/>
        <dbReference type="Rhea" id="RHEA-COMP:9672"/>
        <dbReference type="Rhea" id="RHEA-COMP:9708"/>
        <dbReference type="ChEBI" id="CHEBI:30616"/>
        <dbReference type="ChEBI" id="CHEBI:33019"/>
        <dbReference type="ChEBI" id="CHEBI:57762"/>
        <dbReference type="ChEBI" id="CHEBI:78442"/>
        <dbReference type="ChEBI" id="CHEBI:78537"/>
        <dbReference type="ChEBI" id="CHEBI:456215"/>
        <dbReference type="EC" id="6.1.1.9"/>
    </reaction>
</comment>
<dbReference type="Pfam" id="PF00133">
    <property type="entry name" value="tRNA-synt_1"/>
    <property type="match status" value="1"/>
</dbReference>
<dbReference type="PRINTS" id="PR00986">
    <property type="entry name" value="TRNASYNTHVAL"/>
</dbReference>
<evidence type="ECO:0000259" key="18">
    <source>
        <dbReference type="Pfam" id="PF10458"/>
    </source>
</evidence>
<dbReference type="InterPro" id="IPR010978">
    <property type="entry name" value="tRNA-bd_arm"/>
</dbReference>
<evidence type="ECO:0000256" key="3">
    <source>
        <dbReference type="ARBA" id="ARBA00005594"/>
    </source>
</evidence>
<name>S9VS51_9TRYP</name>
<evidence type="ECO:0000256" key="10">
    <source>
        <dbReference type="ARBA" id="ARBA00023146"/>
    </source>
</evidence>
<dbReference type="PANTHER" id="PTHR11946:SF109">
    <property type="entry name" value="VALINE--TRNA LIGASE"/>
    <property type="match status" value="1"/>
</dbReference>
<evidence type="ECO:0000259" key="17">
    <source>
        <dbReference type="Pfam" id="PF08264"/>
    </source>
</evidence>
<dbReference type="AlphaFoldDB" id="S9VS51"/>
<evidence type="ECO:0000256" key="1">
    <source>
        <dbReference type="ARBA" id="ARBA00004173"/>
    </source>
</evidence>
<keyword evidence="6 14" id="KW-0436">Ligase</keyword>
<evidence type="ECO:0000256" key="13">
    <source>
        <dbReference type="ARBA" id="ARBA00047552"/>
    </source>
</evidence>
<dbReference type="FunFam" id="3.40.50.620:FF:000020">
    <property type="entry name" value="Valine--tRNA ligase, mitochondrial"/>
    <property type="match status" value="1"/>
</dbReference>
<dbReference type="InterPro" id="IPR037118">
    <property type="entry name" value="Val-tRNA_synth_C_sf"/>
</dbReference>
<gene>
    <name evidence="19" type="ORF">STCU_04310</name>
</gene>
<dbReference type="GO" id="GO:0004832">
    <property type="term" value="F:valine-tRNA ligase activity"/>
    <property type="evidence" value="ECO:0007669"/>
    <property type="project" value="UniProtKB-EC"/>
</dbReference>
<dbReference type="GO" id="GO:0005739">
    <property type="term" value="C:mitochondrion"/>
    <property type="evidence" value="ECO:0007669"/>
    <property type="project" value="UniProtKB-SubCell"/>
</dbReference>
<dbReference type="Proteomes" id="UP000015354">
    <property type="component" value="Unassembled WGS sequence"/>
</dbReference>
<dbReference type="SUPFAM" id="SSF50677">
    <property type="entry name" value="ValRS/IleRS/LeuRS editing domain"/>
    <property type="match status" value="1"/>
</dbReference>
<proteinExistence type="inferred from homology"/>
<dbReference type="EMBL" id="ATMH01004310">
    <property type="protein sequence ID" value="EPY29951.1"/>
    <property type="molecule type" value="Genomic_DNA"/>
</dbReference>
<dbReference type="InterPro" id="IPR019499">
    <property type="entry name" value="Val-tRNA_synth_tRNA-bd"/>
</dbReference>
<dbReference type="NCBIfam" id="TIGR00422">
    <property type="entry name" value="valS"/>
    <property type="match status" value="1"/>
</dbReference>
<evidence type="ECO:0000256" key="4">
    <source>
        <dbReference type="ARBA" id="ARBA00013169"/>
    </source>
</evidence>
<dbReference type="GO" id="GO:0002161">
    <property type="term" value="F:aminoacyl-tRNA deacylase activity"/>
    <property type="evidence" value="ECO:0007669"/>
    <property type="project" value="InterPro"/>
</dbReference>
<evidence type="ECO:0000256" key="12">
    <source>
        <dbReference type="ARBA" id="ARBA00040837"/>
    </source>
</evidence>
<dbReference type="EC" id="6.1.1.9" evidence="4"/>
<dbReference type="Gene3D" id="3.40.50.620">
    <property type="entry name" value="HUPs"/>
    <property type="match status" value="2"/>
</dbReference>
<dbReference type="InterPro" id="IPR001412">
    <property type="entry name" value="aa-tRNA-synth_I_CS"/>
</dbReference>
<keyword evidence="7 14" id="KW-0547">Nucleotide-binding</keyword>
<sequence length="983" mass="111915">MLRRCVTMMKTLSKEMATAYNPDEVESGWYTWWENSGFFRPASDLGRAHNGKKFVIVSPPPNVTGYLHLGHALTGAVQDTLIRYHRMKGDNALYVPGTDHAGIATQVVVEKRLMKEEGKSRQDLGREEFLKRVWHFKENHAGVITKQFREIGLSMDWTREHFTMDDHCAGAVVEAFVRMHEDGLIHRSTRLVNWCCALQSAISDLEVEFSDVEKNAKIAIPGYGRKVDMGQLTHVAYKLADSDDEIVIATTRPETLLGDTAVAVHPEDPRYAKFHGKFLKCPFRDDQIPIVLDATLVDMSFGTGAVKITPAHDPNDFESGQRHGLAQITMMDLHGNICMDGPFKGMHRFDCRKEITKKLEEMGLLRGIEPYEYRVGRCSRTGDIVEPLLMPQWFVDCSEMARQSVEAVRNKDLCLYPSSHEAVWFHWLENIKPWCVSRQLWWGHRIPAYKVVGPLPDSHPDPWVVARNLDEARAKAKAKFELTEEQAQSATFDQDPDVLDTWFSSAMWPYSTLGWPNDSEDMKNFFPTSLMETGHDIIFFWVARMVMTSLHFTKQLPFKEVFFHAMVRDKNGEKMSKSKGNVIDPLFVKYGATLEQLHETVRVGNLSEREVEKALKQQKEAFPEGIPQCGSDALRFGLLSYTQSGRSVNLDVARIVGYRQFCNKLWNVVRYVLFHALGEQYQPSQQRFDAAQDAAALPLECRWIFSRLDAAIIEVERGLTESQYDFALTTSAIYRFWLYELCDVFLELTKPVIQQGGAKKQLVQDVLLCVVERALRLLHPMMPFVTEELWHRLPHYSTFETESIMVAPFPQPSGWADARVDEAMETVKEVVHNVRSTKASYSLTNKHRPDIWVVAQTSELRELLQQQAFMVATLGVVGEVTVLAPEAEGQVPKGCGLSIVSKEIGVHMMLVGFIDVDKEVAKLEKQVTGLTKQVEGMKKKMSIPNYETKVPEEIRKANTEKLQGLEAQEVQVKEALEKMKSMK</sequence>
<evidence type="ECO:0000313" key="20">
    <source>
        <dbReference type="Proteomes" id="UP000015354"/>
    </source>
</evidence>
<dbReference type="GO" id="GO:0006438">
    <property type="term" value="P:valyl-tRNA aminoacylation"/>
    <property type="evidence" value="ECO:0007669"/>
    <property type="project" value="InterPro"/>
</dbReference>
<keyword evidence="9 14" id="KW-0648">Protein biosynthesis</keyword>
<dbReference type="Gene3D" id="3.90.740.10">
    <property type="entry name" value="Valyl/Leucyl/Isoleucyl-tRNA synthetase, editing domain"/>
    <property type="match status" value="1"/>
</dbReference>
<accession>S9VS51</accession>
<reference evidence="19 20" key="1">
    <citation type="journal article" date="2013" name="PLoS ONE">
        <title>Predicting the Proteins of Angomonas deanei, Strigomonas culicis and Their Respective Endosymbionts Reveals New Aspects of the Trypanosomatidae Family.</title>
        <authorList>
            <person name="Motta M.C."/>
            <person name="Martins A.C."/>
            <person name="de Souza S.S."/>
            <person name="Catta-Preta C.M."/>
            <person name="Silva R."/>
            <person name="Klein C.C."/>
            <person name="de Almeida L.G."/>
            <person name="de Lima Cunha O."/>
            <person name="Ciapina L.P."/>
            <person name="Brocchi M."/>
            <person name="Colabardini A.C."/>
            <person name="de Araujo Lima B."/>
            <person name="Machado C.R."/>
            <person name="de Almeida Soares C.M."/>
            <person name="Probst C.M."/>
            <person name="de Menezes C.B."/>
            <person name="Thompson C.E."/>
            <person name="Bartholomeu D.C."/>
            <person name="Gradia D.F."/>
            <person name="Pavoni D.P."/>
            <person name="Grisard E.C."/>
            <person name="Fantinatti-Garboggini F."/>
            <person name="Marchini F.K."/>
            <person name="Rodrigues-Luiz G.F."/>
            <person name="Wagner G."/>
            <person name="Goldman G.H."/>
            <person name="Fietto J.L."/>
            <person name="Elias M.C."/>
            <person name="Goldman M.H."/>
            <person name="Sagot M.F."/>
            <person name="Pereira M."/>
            <person name="Stoco P.H."/>
            <person name="de Mendonca-Neto R.P."/>
            <person name="Teixeira S.M."/>
            <person name="Maciel T.E."/>
            <person name="de Oliveira Mendes T.A."/>
            <person name="Urmenyi T.P."/>
            <person name="de Souza W."/>
            <person name="Schenkman S."/>
            <person name="de Vasconcelos A.T."/>
        </authorList>
    </citation>
    <scope>NUCLEOTIDE SEQUENCE [LARGE SCALE GENOMIC DNA]</scope>
</reference>
<dbReference type="Gene3D" id="1.10.287.380">
    <property type="entry name" value="Valyl-tRNA synthetase, C-terminal domain"/>
    <property type="match status" value="1"/>
</dbReference>
<feature type="domain" description="Valyl-tRNA synthetase tRNA-binding arm" evidence="18">
    <location>
        <begin position="915"/>
        <end position="980"/>
    </location>
</feature>
<dbReference type="FunFam" id="1.10.287.380:FF:000001">
    <property type="entry name" value="Valine--tRNA ligase"/>
    <property type="match status" value="1"/>
</dbReference>
<dbReference type="InterPro" id="IPR009008">
    <property type="entry name" value="Val/Leu/Ile-tRNA-synth_edit"/>
</dbReference>
<evidence type="ECO:0000256" key="11">
    <source>
        <dbReference type="ARBA" id="ARBA00029936"/>
    </source>
</evidence>
<dbReference type="SUPFAM" id="SSF52374">
    <property type="entry name" value="Nucleotidylyl transferase"/>
    <property type="match status" value="1"/>
</dbReference>
<dbReference type="NCBIfam" id="NF004349">
    <property type="entry name" value="PRK05729.1"/>
    <property type="match status" value="1"/>
</dbReference>
<evidence type="ECO:0000256" key="7">
    <source>
        <dbReference type="ARBA" id="ARBA00022741"/>
    </source>
</evidence>
<dbReference type="InterPro" id="IPR009080">
    <property type="entry name" value="tRNAsynth_Ia_anticodon-bd"/>
</dbReference>
<comment type="similarity">
    <text evidence="3 14">Belongs to the class-I aminoacyl-tRNA synthetase family.</text>
</comment>
<evidence type="ECO:0000256" key="2">
    <source>
        <dbReference type="ARBA" id="ARBA00004496"/>
    </source>
</evidence>
<dbReference type="Pfam" id="PF10458">
    <property type="entry name" value="Val_tRNA-synt_C"/>
    <property type="match status" value="1"/>
</dbReference>
<protein>
    <recommendedName>
        <fullName evidence="12">Valine--tRNA ligase, mitochondrial</fullName>
        <ecNumber evidence="4">6.1.1.9</ecNumber>
    </recommendedName>
    <alternativeName>
        <fullName evidence="11">Valyl-tRNA synthetase</fullName>
    </alternativeName>
</protein>
<evidence type="ECO:0000256" key="5">
    <source>
        <dbReference type="ARBA" id="ARBA00022490"/>
    </source>
</evidence>
<dbReference type="CDD" id="cd00817">
    <property type="entry name" value="ValRS_core"/>
    <property type="match status" value="1"/>
</dbReference>
<dbReference type="InterPro" id="IPR002303">
    <property type="entry name" value="Valyl-tRNA_ligase"/>
</dbReference>
<comment type="subcellular location">
    <subcellularLocation>
        <location evidence="2">Cytoplasm</location>
    </subcellularLocation>
    <subcellularLocation>
        <location evidence="1">Mitochondrion</location>
    </subcellularLocation>
</comment>
<dbReference type="SUPFAM" id="SSF47323">
    <property type="entry name" value="Anticodon-binding domain of a subclass of class I aminoacyl-tRNA synthetases"/>
    <property type="match status" value="1"/>
</dbReference>
<dbReference type="OrthoDB" id="629407at2759"/>
<dbReference type="SUPFAM" id="SSF46589">
    <property type="entry name" value="tRNA-binding arm"/>
    <property type="match status" value="1"/>
</dbReference>
<feature type="domain" description="Aminoacyl-tRNA synthetase class Ia" evidence="16">
    <location>
        <begin position="29"/>
        <end position="651"/>
    </location>
</feature>
<keyword evidence="20" id="KW-1185">Reference proteome</keyword>
<evidence type="ECO:0000313" key="19">
    <source>
        <dbReference type="EMBL" id="EPY29951.1"/>
    </source>
</evidence>